<proteinExistence type="predicted"/>
<dbReference type="PANTHER" id="PTHR24024:SF18">
    <property type="entry name" value="SHORT-CHAIN COLLAGEN C4-LIKE"/>
    <property type="match status" value="1"/>
</dbReference>
<organism evidence="1 2">
    <name type="scientific">Tegillarca granosa</name>
    <name type="common">Malaysian cockle</name>
    <name type="synonym">Anadara granosa</name>
    <dbReference type="NCBI Taxonomy" id="220873"/>
    <lineage>
        <taxon>Eukaryota</taxon>
        <taxon>Metazoa</taxon>
        <taxon>Spiralia</taxon>
        <taxon>Lophotrochozoa</taxon>
        <taxon>Mollusca</taxon>
        <taxon>Bivalvia</taxon>
        <taxon>Autobranchia</taxon>
        <taxon>Pteriomorphia</taxon>
        <taxon>Arcoida</taxon>
        <taxon>Arcoidea</taxon>
        <taxon>Arcidae</taxon>
        <taxon>Tegillarca</taxon>
    </lineage>
</organism>
<protein>
    <recommendedName>
        <fullName evidence="3">Short-chain collagen C4-like</fullName>
    </recommendedName>
</protein>
<reference evidence="1 2" key="1">
    <citation type="submission" date="2022-12" db="EMBL/GenBank/DDBJ databases">
        <title>Chromosome-level genome of Tegillarca granosa.</title>
        <authorList>
            <person name="Kim J."/>
        </authorList>
    </citation>
    <scope>NUCLEOTIDE SEQUENCE [LARGE SCALE GENOMIC DNA]</scope>
    <source>
        <strain evidence="1">Teg-2019</strain>
        <tissue evidence="1">Adductor muscle</tissue>
    </source>
</reference>
<name>A0ABQ9F442_TEGGR</name>
<dbReference type="EMBL" id="JARBDR010000623">
    <property type="protein sequence ID" value="KAJ8310961.1"/>
    <property type="molecule type" value="Genomic_DNA"/>
</dbReference>
<comment type="caution">
    <text evidence="1">The sequence shown here is derived from an EMBL/GenBank/DDBJ whole genome shotgun (WGS) entry which is preliminary data.</text>
</comment>
<evidence type="ECO:0000313" key="1">
    <source>
        <dbReference type="EMBL" id="KAJ8310961.1"/>
    </source>
</evidence>
<evidence type="ECO:0008006" key="3">
    <source>
        <dbReference type="Google" id="ProtNLM"/>
    </source>
</evidence>
<dbReference type="PANTHER" id="PTHR24024">
    <property type="entry name" value="PULMONARY SURFACTANT-ASSOCIATED PROTEIN A"/>
    <property type="match status" value="1"/>
</dbReference>
<dbReference type="InterPro" id="IPR051077">
    <property type="entry name" value="Ca-dependent_lectin"/>
</dbReference>
<evidence type="ECO:0000313" key="2">
    <source>
        <dbReference type="Proteomes" id="UP001217089"/>
    </source>
</evidence>
<accession>A0ABQ9F442</accession>
<dbReference type="Proteomes" id="UP001217089">
    <property type="component" value="Unassembled WGS sequence"/>
</dbReference>
<sequence length="190" mass="20839">MPESHCKTSPRLGDIKAMWMKCVLIITCVLSEQEDAGGVLFEHWGKETCPQSTMLVYSDPIGGNRATPSAYGIVYGSEYETNFFGPLSSNQDVPCAVCISKPHTAKVLIPGRNKCYNDWHELYHGYLAGNLYTNAGREGYICMAEHPDFIFGGNANSDGRLFYSVISTCGSLPCPPYNESMPLTCVLCGK</sequence>
<gene>
    <name evidence="1" type="ORF">KUTeg_011488</name>
</gene>
<keyword evidence="2" id="KW-1185">Reference proteome</keyword>